<accession>A0A8J6TSI2</accession>
<dbReference type="PIRSF" id="PIRSF006276">
    <property type="entry name" value="UspA"/>
    <property type="match status" value="1"/>
</dbReference>
<evidence type="ECO:0000256" key="5">
    <source>
        <dbReference type="PIRNR" id="PIRNR006276"/>
    </source>
</evidence>
<organism evidence="7 8">
    <name type="scientific">Candidatus Thiopontia autotrophica</name>
    <dbReference type="NCBI Taxonomy" id="2841688"/>
    <lineage>
        <taxon>Bacteria</taxon>
        <taxon>Pseudomonadati</taxon>
        <taxon>Pseudomonadota</taxon>
        <taxon>Gammaproteobacteria</taxon>
        <taxon>Candidatus Thiopontia</taxon>
    </lineage>
</organism>
<comment type="subunit">
    <text evidence="3">Homodimer.</text>
</comment>
<dbReference type="SUPFAM" id="SSF52402">
    <property type="entry name" value="Adenine nucleotide alpha hydrolases-like"/>
    <property type="match status" value="1"/>
</dbReference>
<sequence length="144" mass="15880">MSHYKKILLAVDFSDASNHVIGKASELAEECDATVDLVHVVEYYQHEFNVDVYLPDLNIENELLQQARDKLHKVAEDMGIPGTKKWLETGSPKSEIVRVATEQECDLIIVGSHGRHGLGLLMGSTANGVLHHAPCDVLAVRVPE</sequence>
<dbReference type="PRINTS" id="PR01438">
    <property type="entry name" value="UNVRSLSTRESS"/>
</dbReference>
<comment type="similarity">
    <text evidence="2 5">Belongs to the universal stress protein A family.</text>
</comment>
<dbReference type="Gene3D" id="3.40.50.620">
    <property type="entry name" value="HUPs"/>
    <property type="match status" value="1"/>
</dbReference>
<dbReference type="InterPro" id="IPR014729">
    <property type="entry name" value="Rossmann-like_a/b/a_fold"/>
</dbReference>
<feature type="domain" description="UspA" evidence="6">
    <location>
        <begin position="4"/>
        <end position="141"/>
    </location>
</feature>
<keyword evidence="4 5" id="KW-0963">Cytoplasm</keyword>
<comment type="caution">
    <text evidence="7">The sequence shown here is derived from an EMBL/GenBank/DDBJ whole genome shotgun (WGS) entry which is preliminary data.</text>
</comment>
<evidence type="ECO:0000256" key="3">
    <source>
        <dbReference type="ARBA" id="ARBA00011738"/>
    </source>
</evidence>
<comment type="subcellular location">
    <subcellularLocation>
        <location evidence="1 5">Cytoplasm</location>
    </subcellularLocation>
</comment>
<evidence type="ECO:0000256" key="4">
    <source>
        <dbReference type="ARBA" id="ARBA00022490"/>
    </source>
</evidence>
<proteinExistence type="inferred from homology"/>
<name>A0A8J6TSI2_9GAMM</name>
<reference evidence="7 8" key="1">
    <citation type="submission" date="2020-08" db="EMBL/GenBank/DDBJ databases">
        <title>Bridging the membrane lipid divide: bacteria of the FCB group superphylum have the potential to synthesize archaeal ether lipids.</title>
        <authorList>
            <person name="Villanueva L."/>
            <person name="Von Meijenfeldt F.A.B."/>
            <person name="Westbye A.B."/>
            <person name="Yadav S."/>
            <person name="Hopmans E.C."/>
            <person name="Dutilh B.E."/>
            <person name="Sinninghe Damste J.S."/>
        </authorList>
    </citation>
    <scope>NUCLEOTIDE SEQUENCE [LARGE SCALE GENOMIC DNA]</scope>
    <source>
        <strain evidence="7">NIOZ-UU100</strain>
    </source>
</reference>
<dbReference type="Pfam" id="PF00582">
    <property type="entry name" value="Usp"/>
    <property type="match status" value="1"/>
</dbReference>
<dbReference type="Proteomes" id="UP000654401">
    <property type="component" value="Unassembled WGS sequence"/>
</dbReference>
<dbReference type="PANTHER" id="PTHR46268:SF23">
    <property type="entry name" value="UNIVERSAL STRESS PROTEIN A-RELATED"/>
    <property type="match status" value="1"/>
</dbReference>
<evidence type="ECO:0000313" key="7">
    <source>
        <dbReference type="EMBL" id="MBC8519633.1"/>
    </source>
</evidence>
<evidence type="ECO:0000256" key="2">
    <source>
        <dbReference type="ARBA" id="ARBA00008791"/>
    </source>
</evidence>
<evidence type="ECO:0000256" key="1">
    <source>
        <dbReference type="ARBA" id="ARBA00004496"/>
    </source>
</evidence>
<evidence type="ECO:0000313" key="8">
    <source>
        <dbReference type="Proteomes" id="UP000654401"/>
    </source>
</evidence>
<dbReference type="AlphaFoldDB" id="A0A8J6TSI2"/>
<dbReference type="EMBL" id="JACNFK010000025">
    <property type="protein sequence ID" value="MBC8519633.1"/>
    <property type="molecule type" value="Genomic_DNA"/>
</dbReference>
<dbReference type="PANTHER" id="PTHR46268">
    <property type="entry name" value="STRESS RESPONSE PROTEIN NHAX"/>
    <property type="match status" value="1"/>
</dbReference>
<dbReference type="InterPro" id="IPR006015">
    <property type="entry name" value="Universal_stress_UspA"/>
</dbReference>
<evidence type="ECO:0000259" key="6">
    <source>
        <dbReference type="Pfam" id="PF00582"/>
    </source>
</evidence>
<gene>
    <name evidence="7" type="ORF">H8D24_04400</name>
</gene>
<protein>
    <recommendedName>
        <fullName evidence="5">Universal stress protein</fullName>
    </recommendedName>
</protein>
<dbReference type="GO" id="GO:0005737">
    <property type="term" value="C:cytoplasm"/>
    <property type="evidence" value="ECO:0007669"/>
    <property type="project" value="UniProtKB-SubCell"/>
</dbReference>
<dbReference type="InterPro" id="IPR006016">
    <property type="entry name" value="UspA"/>
</dbReference>